<evidence type="ECO:0000256" key="1">
    <source>
        <dbReference type="SAM" id="MobiDB-lite"/>
    </source>
</evidence>
<feature type="region of interest" description="Disordered" evidence="1">
    <location>
        <begin position="213"/>
        <end position="241"/>
    </location>
</feature>
<protein>
    <submittedName>
        <fullName evidence="2">Uncharacterized protein</fullName>
    </submittedName>
</protein>
<keyword evidence="3" id="KW-1185">Reference proteome</keyword>
<proteinExistence type="predicted"/>
<dbReference type="EMBL" id="JABELV010000099">
    <property type="protein sequence ID" value="KAG7531070.1"/>
    <property type="molecule type" value="Genomic_DNA"/>
</dbReference>
<feature type="compositionally biased region" description="Polar residues" evidence="1">
    <location>
        <begin position="213"/>
        <end position="225"/>
    </location>
</feature>
<gene>
    <name evidence="2" type="ORF">FFLO_04564</name>
</gene>
<dbReference type="AlphaFoldDB" id="A0A8K0JIZ7"/>
<organism evidence="2 3">
    <name type="scientific">Filobasidium floriforme</name>
    <dbReference type="NCBI Taxonomy" id="5210"/>
    <lineage>
        <taxon>Eukaryota</taxon>
        <taxon>Fungi</taxon>
        <taxon>Dikarya</taxon>
        <taxon>Basidiomycota</taxon>
        <taxon>Agaricomycotina</taxon>
        <taxon>Tremellomycetes</taxon>
        <taxon>Filobasidiales</taxon>
        <taxon>Filobasidiaceae</taxon>
        <taxon>Filobasidium</taxon>
    </lineage>
</organism>
<feature type="region of interest" description="Disordered" evidence="1">
    <location>
        <begin position="320"/>
        <end position="368"/>
    </location>
</feature>
<name>A0A8K0JIZ7_9TREE</name>
<comment type="caution">
    <text evidence="2">The sequence shown here is derived from an EMBL/GenBank/DDBJ whole genome shotgun (WGS) entry which is preliminary data.</text>
</comment>
<evidence type="ECO:0000313" key="3">
    <source>
        <dbReference type="Proteomes" id="UP000812966"/>
    </source>
</evidence>
<feature type="region of interest" description="Disordered" evidence="1">
    <location>
        <begin position="128"/>
        <end position="167"/>
    </location>
</feature>
<feature type="compositionally biased region" description="Basic and acidic residues" evidence="1">
    <location>
        <begin position="333"/>
        <end position="345"/>
    </location>
</feature>
<dbReference type="Proteomes" id="UP000812966">
    <property type="component" value="Unassembled WGS sequence"/>
</dbReference>
<feature type="compositionally biased region" description="Basic residues" evidence="1">
    <location>
        <begin position="155"/>
        <end position="164"/>
    </location>
</feature>
<accession>A0A8K0JIZ7</accession>
<sequence>MSFCRRRIPLRVSEGRDHVPDAFPTERCSRTTAKDILGCDLDRDCDLHDLCVDPLRIEWPIGCQDTYYGRARFPTVELPRAWPLPSISIISSTFFITTHSLDPSTLLFNTSRWVPTFPSLASARSDLGKRSTLRSPTEATVQSPRLPRIPTSKQIPHHRHHRSRMSSILSTPKLDQSANGFARCTPCPASPQADCDGFQYLDARAFAGEESTAGSATDWNLQSSLPRASSHPPRTPPRRRMSWAFRRNHGDPFFGAKEAKASPVGALGDVRTPPATSGDMVQPDLPTITGSAPGTELSEQHQSPLAKRIIKRIPRILFPSSHQRPRSTSNARHMTELRNYDVSERAKRRATGSPLPNRGRGIDGSSTNDEGRMTWTITYLRLRFIVYWT</sequence>
<evidence type="ECO:0000313" key="2">
    <source>
        <dbReference type="EMBL" id="KAG7531070.1"/>
    </source>
</evidence>
<feature type="compositionally biased region" description="Polar residues" evidence="1">
    <location>
        <begin position="133"/>
        <end position="143"/>
    </location>
</feature>
<feature type="compositionally biased region" description="Polar residues" evidence="1">
    <location>
        <begin position="320"/>
        <end position="332"/>
    </location>
</feature>
<reference evidence="2" key="1">
    <citation type="submission" date="2020-04" db="EMBL/GenBank/DDBJ databases">
        <title>Analysis of mating type loci in Filobasidium floriforme.</title>
        <authorList>
            <person name="Nowrousian M."/>
        </authorList>
    </citation>
    <scope>NUCLEOTIDE SEQUENCE</scope>
    <source>
        <strain evidence="2">CBS 6242</strain>
    </source>
</reference>